<protein>
    <submittedName>
        <fullName evidence="1">Uncharacterized protein</fullName>
    </submittedName>
</protein>
<dbReference type="OrthoDB" id="7597925at2"/>
<proteinExistence type="predicted"/>
<dbReference type="AlphaFoldDB" id="A0A246JYR4"/>
<comment type="caution">
    <text evidence="1">The sequence shown here is derived from an EMBL/GenBank/DDBJ whole genome shotgun (WGS) entry which is preliminary data.</text>
</comment>
<reference evidence="1 2" key="1">
    <citation type="journal article" date="2002" name="Int. J. Syst. Evol. Microbiol.">
        <title>Sphingopyxis witflariensis sp. nov., isolated from activated sludge.</title>
        <authorList>
            <person name="Kampfer P."/>
            <person name="Witzenberger R."/>
            <person name="Denner E.B."/>
            <person name="Busse H.J."/>
            <person name="Neef A."/>
        </authorList>
    </citation>
    <scope>NUCLEOTIDE SEQUENCE [LARGE SCALE GENOMIC DNA]</scope>
    <source>
        <strain evidence="1 2">DSM 14551</strain>
    </source>
</reference>
<name>A0A246JYR4_9SPHN</name>
<dbReference type="Proteomes" id="UP000197097">
    <property type="component" value="Unassembled WGS sequence"/>
</dbReference>
<dbReference type="EMBL" id="NISJ01000003">
    <property type="protein sequence ID" value="OWQ98250.1"/>
    <property type="molecule type" value="Genomic_DNA"/>
</dbReference>
<organism evidence="1 2">
    <name type="scientific">Sphingopyxis witflariensis</name>
    <dbReference type="NCBI Taxonomy" id="173675"/>
    <lineage>
        <taxon>Bacteria</taxon>
        <taxon>Pseudomonadati</taxon>
        <taxon>Pseudomonadota</taxon>
        <taxon>Alphaproteobacteria</taxon>
        <taxon>Sphingomonadales</taxon>
        <taxon>Sphingomonadaceae</taxon>
        <taxon>Sphingopyxis</taxon>
    </lineage>
</organism>
<sequence>MSDNTSDNAAPYTGKDHGFGDDNALANEIISFDHLRDTSGSAAASRQVGSQTEFKPMLSSLSPEMRQPIVAQLGGLTGAARDAREGELVLAAMKQRALDVRVHQGPGVGANAYQVEMFAQARKLQELDREQQRIFADLAQFDGFTTGAIDPTTGEPTAEKRYRIQGERRRHLEDRLGMIAQEALHIEGDEGSRRMRKALEKAIDDTKKSRDQFAILQEAKARAVHNAREDKINHLAAGFVKGARGGLG</sequence>
<keyword evidence="2" id="KW-1185">Reference proteome</keyword>
<gene>
    <name evidence="1" type="ORF">CDQ91_06960</name>
</gene>
<evidence type="ECO:0000313" key="2">
    <source>
        <dbReference type="Proteomes" id="UP000197097"/>
    </source>
</evidence>
<accession>A0A246JYR4</accession>
<dbReference type="RefSeq" id="WP_088472022.1">
    <property type="nucleotide sequence ID" value="NZ_NISJ01000003.1"/>
</dbReference>
<evidence type="ECO:0000313" key="1">
    <source>
        <dbReference type="EMBL" id="OWQ98250.1"/>
    </source>
</evidence>